<evidence type="ECO:0000313" key="5">
    <source>
        <dbReference type="Proteomes" id="UP000036987"/>
    </source>
</evidence>
<proteinExistence type="predicted"/>
<dbReference type="Proteomes" id="UP000036987">
    <property type="component" value="Unassembled WGS sequence"/>
</dbReference>
<comment type="caution">
    <text evidence="4">The sequence shown here is derived from an EMBL/GenBank/DDBJ whole genome shotgun (WGS) entry which is preliminary data.</text>
</comment>
<dbReference type="OMA" id="HIRNTRT"/>
<dbReference type="PROSITE" id="PS50158">
    <property type="entry name" value="ZF_CCHC"/>
    <property type="match status" value="1"/>
</dbReference>
<reference evidence="5" key="1">
    <citation type="journal article" date="2016" name="Nature">
        <title>The genome of the seagrass Zostera marina reveals angiosperm adaptation to the sea.</title>
        <authorList>
            <person name="Olsen J.L."/>
            <person name="Rouze P."/>
            <person name="Verhelst B."/>
            <person name="Lin Y.-C."/>
            <person name="Bayer T."/>
            <person name="Collen J."/>
            <person name="Dattolo E."/>
            <person name="De Paoli E."/>
            <person name="Dittami S."/>
            <person name="Maumus F."/>
            <person name="Michel G."/>
            <person name="Kersting A."/>
            <person name="Lauritano C."/>
            <person name="Lohaus R."/>
            <person name="Toepel M."/>
            <person name="Tonon T."/>
            <person name="Vanneste K."/>
            <person name="Amirebrahimi M."/>
            <person name="Brakel J."/>
            <person name="Bostroem C."/>
            <person name="Chovatia M."/>
            <person name="Grimwood J."/>
            <person name="Jenkins J.W."/>
            <person name="Jueterbock A."/>
            <person name="Mraz A."/>
            <person name="Stam W.T."/>
            <person name="Tice H."/>
            <person name="Bornberg-Bauer E."/>
            <person name="Green P.J."/>
            <person name="Pearson G.A."/>
            <person name="Procaccini G."/>
            <person name="Duarte C.M."/>
            <person name="Schmutz J."/>
            <person name="Reusch T.B.H."/>
            <person name="Van de Peer Y."/>
        </authorList>
    </citation>
    <scope>NUCLEOTIDE SEQUENCE [LARGE SCALE GENOMIC DNA]</scope>
    <source>
        <strain evidence="5">cv. Finnish</strain>
    </source>
</reference>
<feature type="region of interest" description="Disordered" evidence="2">
    <location>
        <begin position="335"/>
        <end position="362"/>
    </location>
</feature>
<evidence type="ECO:0000256" key="1">
    <source>
        <dbReference type="PROSITE-ProRule" id="PRU00047"/>
    </source>
</evidence>
<dbReference type="InterPro" id="IPR036875">
    <property type="entry name" value="Znf_CCHC_sf"/>
</dbReference>
<dbReference type="InterPro" id="IPR001878">
    <property type="entry name" value="Znf_CCHC"/>
</dbReference>
<sequence length="393" mass="44028">MDSGISEVNVTSAQDTTADLGDSNTILGEEVNHCLQSTFSFPDIDELGQDFESPSQTQEPKIGMMFDSIKEAEELYYKYAGSKGFSVRKGSTRHSKQGLRKKTYVCSKEAISKAVVPKIQNPLEKSTKLGHIRNTRTGCKAPMSLKIVGDQWMISILKENHNHDLSTPRKNRTISSVGCRTLSEAKVENEYSVIGMFTQIQSAKITCPSISAPSMCTYGLFSSKGIPCRYIINYLISNGITTLLEALIMSRWKKTPKNSTTCNEEILCPRPNELNQMFNRCAEIITNSEDVNEPLIEELQRFLNEYETRNKITKISASRTSIKWFEDRITTQPIVGNPKKAKTKGSGKNTGRPSKADPRFKSTRELVVKSKRTCKNCHEPGHTARTCAKDYHS</sequence>
<evidence type="ECO:0000259" key="3">
    <source>
        <dbReference type="PROSITE" id="PS50158"/>
    </source>
</evidence>
<dbReference type="PANTHER" id="PTHR47718">
    <property type="entry name" value="OS01G0519700 PROTEIN"/>
    <property type="match status" value="1"/>
</dbReference>
<dbReference type="Pfam" id="PF03101">
    <property type="entry name" value="FAR1"/>
    <property type="match status" value="1"/>
</dbReference>
<accession>A0A0K9PB29</accession>
<keyword evidence="5" id="KW-1185">Reference proteome</keyword>
<dbReference type="OrthoDB" id="680064at2759"/>
<organism evidence="4 5">
    <name type="scientific">Zostera marina</name>
    <name type="common">Eelgrass</name>
    <dbReference type="NCBI Taxonomy" id="29655"/>
    <lineage>
        <taxon>Eukaryota</taxon>
        <taxon>Viridiplantae</taxon>
        <taxon>Streptophyta</taxon>
        <taxon>Embryophyta</taxon>
        <taxon>Tracheophyta</taxon>
        <taxon>Spermatophyta</taxon>
        <taxon>Magnoliopsida</taxon>
        <taxon>Liliopsida</taxon>
        <taxon>Zosteraceae</taxon>
        <taxon>Zostera</taxon>
    </lineage>
</organism>
<evidence type="ECO:0000256" key="2">
    <source>
        <dbReference type="SAM" id="MobiDB-lite"/>
    </source>
</evidence>
<dbReference type="GO" id="GO:0008270">
    <property type="term" value="F:zinc ion binding"/>
    <property type="evidence" value="ECO:0007669"/>
    <property type="project" value="UniProtKB-KW"/>
</dbReference>
<keyword evidence="1" id="KW-0862">Zinc</keyword>
<dbReference type="AlphaFoldDB" id="A0A0K9PB29"/>
<name>A0A0K9PB29_ZOSMR</name>
<protein>
    <recommendedName>
        <fullName evidence="3">CCHC-type domain-containing protein</fullName>
    </recommendedName>
</protein>
<dbReference type="EMBL" id="LFYR01001032">
    <property type="protein sequence ID" value="KMZ65457.1"/>
    <property type="molecule type" value="Genomic_DNA"/>
</dbReference>
<keyword evidence="1" id="KW-0863">Zinc-finger</keyword>
<dbReference type="GO" id="GO:0003676">
    <property type="term" value="F:nucleic acid binding"/>
    <property type="evidence" value="ECO:0007669"/>
    <property type="project" value="InterPro"/>
</dbReference>
<keyword evidence="1" id="KW-0479">Metal-binding</keyword>
<gene>
    <name evidence="4" type="ORF">ZOSMA_31G00420</name>
</gene>
<feature type="domain" description="CCHC-type" evidence="3">
    <location>
        <begin position="374"/>
        <end position="387"/>
    </location>
</feature>
<evidence type="ECO:0000313" key="4">
    <source>
        <dbReference type="EMBL" id="KMZ65457.1"/>
    </source>
</evidence>
<dbReference type="SUPFAM" id="SSF57756">
    <property type="entry name" value="Retrovirus zinc finger-like domains"/>
    <property type="match status" value="1"/>
</dbReference>
<dbReference type="InterPro" id="IPR004330">
    <property type="entry name" value="FAR1_DNA_bnd_dom"/>
</dbReference>